<dbReference type="Proteomes" id="UP000315082">
    <property type="component" value="Chromosome"/>
</dbReference>
<dbReference type="AlphaFoldDB" id="A0A518JTC2"/>
<dbReference type="EMBL" id="CP036348">
    <property type="protein sequence ID" value="QDV68792.1"/>
    <property type="molecule type" value="Genomic_DNA"/>
</dbReference>
<dbReference type="KEGG" id="rcf:Poly24_25050"/>
<reference evidence="1 2" key="1">
    <citation type="submission" date="2019-02" db="EMBL/GenBank/DDBJ databases">
        <title>Deep-cultivation of Planctomycetes and their phenomic and genomic characterization uncovers novel biology.</title>
        <authorList>
            <person name="Wiegand S."/>
            <person name="Jogler M."/>
            <person name="Boedeker C."/>
            <person name="Pinto D."/>
            <person name="Vollmers J."/>
            <person name="Rivas-Marin E."/>
            <person name="Kohn T."/>
            <person name="Peeters S.H."/>
            <person name="Heuer A."/>
            <person name="Rast P."/>
            <person name="Oberbeckmann S."/>
            <person name="Bunk B."/>
            <person name="Jeske O."/>
            <person name="Meyerdierks A."/>
            <person name="Storesund J.E."/>
            <person name="Kallscheuer N."/>
            <person name="Luecker S."/>
            <person name="Lage O.M."/>
            <person name="Pohl T."/>
            <person name="Merkel B.J."/>
            <person name="Hornburger P."/>
            <person name="Mueller R.-W."/>
            <person name="Bruemmer F."/>
            <person name="Labrenz M."/>
            <person name="Spormann A.M."/>
            <person name="Op den Camp H."/>
            <person name="Overmann J."/>
            <person name="Amann R."/>
            <person name="Jetten M.S.M."/>
            <person name="Mascher T."/>
            <person name="Medema M.H."/>
            <person name="Devos D.P."/>
            <person name="Kaster A.-K."/>
            <person name="Ovreas L."/>
            <person name="Rohde M."/>
            <person name="Galperin M.Y."/>
            <person name="Jogler C."/>
        </authorList>
    </citation>
    <scope>NUCLEOTIDE SEQUENCE [LARGE SCALE GENOMIC DNA]</scope>
    <source>
        <strain evidence="1 2">Poly24</strain>
    </source>
</reference>
<proteinExistence type="predicted"/>
<accession>A0A518JTC2</accession>
<keyword evidence="2" id="KW-1185">Reference proteome</keyword>
<gene>
    <name evidence="1" type="ORF">Poly24_25050</name>
</gene>
<evidence type="ECO:0000313" key="2">
    <source>
        <dbReference type="Proteomes" id="UP000315082"/>
    </source>
</evidence>
<organism evidence="1 2">
    <name type="scientific">Rosistilla carotiformis</name>
    <dbReference type="NCBI Taxonomy" id="2528017"/>
    <lineage>
        <taxon>Bacteria</taxon>
        <taxon>Pseudomonadati</taxon>
        <taxon>Planctomycetota</taxon>
        <taxon>Planctomycetia</taxon>
        <taxon>Pirellulales</taxon>
        <taxon>Pirellulaceae</taxon>
        <taxon>Rosistilla</taxon>
    </lineage>
</organism>
<name>A0A518JTC2_9BACT</name>
<evidence type="ECO:0000313" key="1">
    <source>
        <dbReference type="EMBL" id="QDV68792.1"/>
    </source>
</evidence>
<protein>
    <submittedName>
        <fullName evidence="1">Uncharacterized protein</fullName>
    </submittedName>
</protein>
<sequence>MPSFDTLILITGILRWLGIASNALSPPMGFPVRLLFRVDAMLARSDGIDRIQCENDRLTLDRMIRRRAPSLWRPNAVWRGGEDRMLPKRTDGA</sequence>